<reference evidence="1 2" key="1">
    <citation type="journal article" date="2018" name="BMC Genomics">
        <title>Comparative genome analyses reveal sequence features reflecting distinct modes of host-adaptation between dicot and monocot powdery mildew.</title>
        <authorList>
            <person name="Wu Y."/>
            <person name="Ma X."/>
            <person name="Pan Z."/>
            <person name="Kale S.D."/>
            <person name="Song Y."/>
            <person name="King H."/>
            <person name="Zhang Q."/>
            <person name="Presley C."/>
            <person name="Deng X."/>
            <person name="Wei C.I."/>
            <person name="Xiao S."/>
        </authorList>
    </citation>
    <scope>NUCLEOTIDE SEQUENCE [LARGE SCALE GENOMIC DNA]</scope>
    <source>
        <strain evidence="1">UMSG2</strain>
    </source>
</reference>
<organism evidence="1 2">
    <name type="scientific">Erysiphe neolycopersici</name>
    <dbReference type="NCBI Taxonomy" id="212602"/>
    <lineage>
        <taxon>Eukaryota</taxon>
        <taxon>Fungi</taxon>
        <taxon>Dikarya</taxon>
        <taxon>Ascomycota</taxon>
        <taxon>Pezizomycotina</taxon>
        <taxon>Leotiomycetes</taxon>
        <taxon>Erysiphales</taxon>
        <taxon>Erysiphaceae</taxon>
        <taxon>Erysiphe</taxon>
    </lineage>
</organism>
<dbReference type="EMBL" id="MCFK01007384">
    <property type="protein sequence ID" value="RKF57478.1"/>
    <property type="molecule type" value="Genomic_DNA"/>
</dbReference>
<comment type="caution">
    <text evidence="1">The sequence shown here is derived from an EMBL/GenBank/DDBJ whole genome shotgun (WGS) entry which is preliminary data.</text>
</comment>
<evidence type="ECO:0000313" key="1">
    <source>
        <dbReference type="EMBL" id="RKF57478.1"/>
    </source>
</evidence>
<sequence>MRIIFSLTLTAIKAPLMNAIKLFIDSYLIDDAHFKISPQYLEIISQRTHLYAKRKHTTKAGKDLILKISKDSKTCGDYFGLNYQTINLQSFNGLRDLWPGTEGPGLLLLALSLAVTLQGS</sequence>
<gene>
    <name evidence="1" type="ORF">OnM2_073011</name>
</gene>
<proteinExistence type="predicted"/>
<dbReference type="Proteomes" id="UP000286134">
    <property type="component" value="Unassembled WGS sequence"/>
</dbReference>
<protein>
    <submittedName>
        <fullName evidence="1">Uncharacterized protein</fullName>
    </submittedName>
</protein>
<dbReference type="AlphaFoldDB" id="A0A420HJ75"/>
<keyword evidence="2" id="KW-1185">Reference proteome</keyword>
<accession>A0A420HJ75</accession>
<name>A0A420HJ75_9PEZI</name>
<evidence type="ECO:0000313" key="2">
    <source>
        <dbReference type="Proteomes" id="UP000286134"/>
    </source>
</evidence>